<protein>
    <submittedName>
        <fullName evidence="2">DUF3429 domain-containing protein</fullName>
    </submittedName>
</protein>
<dbReference type="PANTHER" id="PTHR15887">
    <property type="entry name" value="TRANSMEMBRANE PROTEIN 69"/>
    <property type="match status" value="1"/>
</dbReference>
<dbReference type="RefSeq" id="WP_165048479.1">
    <property type="nucleotide sequence ID" value="NZ_JAALFE010000005.1"/>
</dbReference>
<keyword evidence="1" id="KW-1133">Transmembrane helix</keyword>
<feature type="transmembrane region" description="Helical" evidence="1">
    <location>
        <begin position="77"/>
        <end position="95"/>
    </location>
</feature>
<feature type="transmembrane region" description="Helical" evidence="1">
    <location>
        <begin position="101"/>
        <end position="120"/>
    </location>
</feature>
<proteinExistence type="predicted"/>
<reference evidence="2 3" key="1">
    <citation type="submission" date="2020-02" db="EMBL/GenBank/DDBJ databases">
        <title>Rhodobacter translucens sp. nov., a novel bacterium isolated from activated sludge.</title>
        <authorList>
            <person name="Liu J."/>
        </authorList>
    </citation>
    <scope>NUCLEOTIDE SEQUENCE [LARGE SCALE GENOMIC DNA]</scope>
    <source>
        <strain evidence="2 3">HX-7-19</strain>
    </source>
</reference>
<dbReference type="Pfam" id="PF11911">
    <property type="entry name" value="DUF3429"/>
    <property type="match status" value="1"/>
</dbReference>
<comment type="caution">
    <text evidence="2">The sequence shown here is derived from an EMBL/GenBank/DDBJ whole genome shotgun (WGS) entry which is preliminary data.</text>
</comment>
<dbReference type="EMBL" id="JAALFE010000005">
    <property type="protein sequence ID" value="NGQ90714.1"/>
    <property type="molecule type" value="Genomic_DNA"/>
</dbReference>
<gene>
    <name evidence="2" type="ORF">G5V65_07370</name>
</gene>
<dbReference type="Proteomes" id="UP000474758">
    <property type="component" value="Unassembled WGS sequence"/>
</dbReference>
<name>A0A6M1TZQ9_9RHOB</name>
<sequence>MRQIPLAALVLGLAGLIPFLWGATNVAYPPSLGWVGGWLQPMYRGTYVSLTYGMVILSFMSGVLWGFAAKARGAKAALGYALSVVPALWGFFMVNGDPGNAAVNLFAGFAGLLMLDWFFVQQGLAPSWWMRLRVLLTAVVLACLAVPILVE</sequence>
<evidence type="ECO:0000256" key="1">
    <source>
        <dbReference type="SAM" id="Phobius"/>
    </source>
</evidence>
<organism evidence="2 3">
    <name type="scientific">Paragemmobacter kunshanensis</name>
    <dbReference type="NCBI Taxonomy" id="2583234"/>
    <lineage>
        <taxon>Bacteria</taxon>
        <taxon>Pseudomonadati</taxon>
        <taxon>Pseudomonadota</taxon>
        <taxon>Alphaproteobacteria</taxon>
        <taxon>Rhodobacterales</taxon>
        <taxon>Paracoccaceae</taxon>
        <taxon>Paragemmobacter</taxon>
    </lineage>
</organism>
<dbReference type="PANTHER" id="PTHR15887:SF1">
    <property type="entry name" value="TRANSMEMBRANE PROTEIN 69"/>
    <property type="match status" value="1"/>
</dbReference>
<dbReference type="InterPro" id="IPR021836">
    <property type="entry name" value="DUF3429"/>
</dbReference>
<keyword evidence="1" id="KW-0472">Membrane</keyword>
<feature type="transmembrane region" description="Helical" evidence="1">
    <location>
        <begin position="132"/>
        <end position="150"/>
    </location>
</feature>
<evidence type="ECO:0000313" key="3">
    <source>
        <dbReference type="Proteomes" id="UP000474758"/>
    </source>
</evidence>
<feature type="transmembrane region" description="Helical" evidence="1">
    <location>
        <begin position="46"/>
        <end position="65"/>
    </location>
</feature>
<keyword evidence="3" id="KW-1185">Reference proteome</keyword>
<evidence type="ECO:0000313" key="2">
    <source>
        <dbReference type="EMBL" id="NGQ90714.1"/>
    </source>
</evidence>
<keyword evidence="1" id="KW-0812">Transmembrane</keyword>
<accession>A0A6M1TZQ9</accession>
<dbReference type="AlphaFoldDB" id="A0A6M1TZQ9"/>